<evidence type="ECO:0000256" key="4">
    <source>
        <dbReference type="ARBA" id="ARBA00022475"/>
    </source>
</evidence>
<dbReference type="InterPro" id="IPR000515">
    <property type="entry name" value="MetI-like"/>
</dbReference>
<keyword evidence="12" id="KW-1185">Reference proteome</keyword>
<accession>A0A495IC93</accession>
<protein>
    <submittedName>
        <fullName evidence="11">ABC-type spermidine/putrescine transport system permease subunit II</fullName>
    </submittedName>
</protein>
<evidence type="ECO:0000256" key="3">
    <source>
        <dbReference type="ARBA" id="ARBA00022448"/>
    </source>
</evidence>
<evidence type="ECO:0000313" key="12">
    <source>
        <dbReference type="Proteomes" id="UP000280008"/>
    </source>
</evidence>
<dbReference type="OrthoDB" id="9810794at2"/>
<dbReference type="PANTHER" id="PTHR43848:SF2">
    <property type="entry name" value="PUTRESCINE TRANSPORT SYSTEM PERMEASE PROTEIN POTI"/>
    <property type="match status" value="1"/>
</dbReference>
<evidence type="ECO:0000256" key="7">
    <source>
        <dbReference type="ARBA" id="ARBA00023136"/>
    </source>
</evidence>
<dbReference type="GO" id="GO:0005886">
    <property type="term" value="C:plasma membrane"/>
    <property type="evidence" value="ECO:0007669"/>
    <property type="project" value="UniProtKB-SubCell"/>
</dbReference>
<dbReference type="Gene3D" id="1.10.3720.10">
    <property type="entry name" value="MetI-like"/>
    <property type="match status" value="1"/>
</dbReference>
<evidence type="ECO:0000256" key="6">
    <source>
        <dbReference type="ARBA" id="ARBA00022989"/>
    </source>
</evidence>
<dbReference type="InterPro" id="IPR035906">
    <property type="entry name" value="MetI-like_sf"/>
</dbReference>
<organism evidence="11 12">
    <name type="scientific">Frondihabitans australicus</name>
    <dbReference type="NCBI Taxonomy" id="386892"/>
    <lineage>
        <taxon>Bacteria</taxon>
        <taxon>Bacillati</taxon>
        <taxon>Actinomycetota</taxon>
        <taxon>Actinomycetes</taxon>
        <taxon>Micrococcales</taxon>
        <taxon>Microbacteriaceae</taxon>
        <taxon>Frondihabitans</taxon>
    </lineage>
</organism>
<keyword evidence="4" id="KW-1003">Cell membrane</keyword>
<dbReference type="PANTHER" id="PTHR43848">
    <property type="entry name" value="PUTRESCINE TRANSPORT SYSTEM PERMEASE PROTEIN POTI"/>
    <property type="match status" value="1"/>
</dbReference>
<dbReference type="EMBL" id="RBKS01000001">
    <property type="protein sequence ID" value="RKR73542.1"/>
    <property type="molecule type" value="Genomic_DNA"/>
</dbReference>
<proteinExistence type="inferred from homology"/>
<dbReference type="PROSITE" id="PS50928">
    <property type="entry name" value="ABC_TM1"/>
    <property type="match status" value="1"/>
</dbReference>
<comment type="similarity">
    <text evidence="2">Belongs to the binding-protein-dependent transport system permease family. CysTW subfamily.</text>
</comment>
<dbReference type="InterPro" id="IPR051789">
    <property type="entry name" value="Bact_Polyamine_Transport"/>
</dbReference>
<evidence type="ECO:0000256" key="9">
    <source>
        <dbReference type="SAM" id="MobiDB-lite"/>
    </source>
</evidence>
<feature type="domain" description="ABC transmembrane type-1" evidence="10">
    <location>
        <begin position="91"/>
        <end position="278"/>
    </location>
</feature>
<keyword evidence="6 8" id="KW-1133">Transmembrane helix</keyword>
<dbReference type="GO" id="GO:0055085">
    <property type="term" value="P:transmembrane transport"/>
    <property type="evidence" value="ECO:0007669"/>
    <property type="project" value="InterPro"/>
</dbReference>
<gene>
    <name evidence="11" type="ORF">C8E83_0635</name>
</gene>
<evidence type="ECO:0000259" key="10">
    <source>
        <dbReference type="PROSITE" id="PS50928"/>
    </source>
</evidence>
<feature type="transmembrane region" description="Helical" evidence="8">
    <location>
        <begin position="131"/>
        <end position="151"/>
    </location>
</feature>
<feature type="transmembrane region" description="Helical" evidence="8">
    <location>
        <begin position="157"/>
        <end position="178"/>
    </location>
</feature>
<sequence length="293" mass="31173">MSAVTQDPNVVGGESLDTTSRRVAGEPRRRRRPILPLIYWVVVGITMVPIVFMIVYSFNDVPTGRISFPWSGFTPYWYLNLGQVSGLTHAFATSIEIAVLSALISIVLGVPMSLAMERYRFWGRGALNATVYADIAAPSIVVGAASLSFFLSSSISTGFVTILLVHSTFNLAYVVVVLRARLSGAGTALEEAAGDLGASPVVAFRTVTLPLLLPGIIAGAMLSLAMSIDDYVITSFVAGPSVTFPLFVYGAAKVGLPPQVLCFGTIIFAVGLLLALVNALITRRAPRPAFDDE</sequence>
<evidence type="ECO:0000313" key="11">
    <source>
        <dbReference type="EMBL" id="RKR73542.1"/>
    </source>
</evidence>
<feature type="transmembrane region" description="Helical" evidence="8">
    <location>
        <begin position="37"/>
        <end position="58"/>
    </location>
</feature>
<feature type="transmembrane region" description="Helical" evidence="8">
    <location>
        <begin position="258"/>
        <end position="281"/>
    </location>
</feature>
<dbReference type="SUPFAM" id="SSF161098">
    <property type="entry name" value="MetI-like"/>
    <property type="match status" value="1"/>
</dbReference>
<reference evidence="11 12" key="1">
    <citation type="submission" date="2018-10" db="EMBL/GenBank/DDBJ databases">
        <title>Sequencing the genomes of 1000 actinobacteria strains.</title>
        <authorList>
            <person name="Klenk H.-P."/>
        </authorList>
    </citation>
    <scope>NUCLEOTIDE SEQUENCE [LARGE SCALE GENOMIC DNA]</scope>
    <source>
        <strain evidence="11 12">DSM 17894</strain>
    </source>
</reference>
<dbReference type="CDD" id="cd06261">
    <property type="entry name" value="TM_PBP2"/>
    <property type="match status" value="1"/>
</dbReference>
<keyword evidence="3 8" id="KW-0813">Transport</keyword>
<dbReference type="Proteomes" id="UP000280008">
    <property type="component" value="Unassembled WGS sequence"/>
</dbReference>
<evidence type="ECO:0000256" key="2">
    <source>
        <dbReference type="ARBA" id="ARBA00007069"/>
    </source>
</evidence>
<dbReference type="RefSeq" id="WP_121368395.1">
    <property type="nucleotide sequence ID" value="NZ_RBKS01000001.1"/>
</dbReference>
<feature type="transmembrane region" description="Helical" evidence="8">
    <location>
        <begin position="87"/>
        <end position="110"/>
    </location>
</feature>
<keyword evidence="7 8" id="KW-0472">Membrane</keyword>
<feature type="transmembrane region" description="Helical" evidence="8">
    <location>
        <begin position="231"/>
        <end position="252"/>
    </location>
</feature>
<dbReference type="AlphaFoldDB" id="A0A495IC93"/>
<evidence type="ECO:0000256" key="5">
    <source>
        <dbReference type="ARBA" id="ARBA00022692"/>
    </source>
</evidence>
<comment type="caution">
    <text evidence="11">The sequence shown here is derived from an EMBL/GenBank/DDBJ whole genome shotgun (WGS) entry which is preliminary data.</text>
</comment>
<feature type="region of interest" description="Disordered" evidence="9">
    <location>
        <begin position="1"/>
        <end position="24"/>
    </location>
</feature>
<keyword evidence="5 8" id="KW-0812">Transmembrane</keyword>
<name>A0A495IC93_9MICO</name>
<evidence type="ECO:0000256" key="1">
    <source>
        <dbReference type="ARBA" id="ARBA00004651"/>
    </source>
</evidence>
<comment type="subcellular location">
    <subcellularLocation>
        <location evidence="1 8">Cell membrane</location>
        <topology evidence="1 8">Multi-pass membrane protein</topology>
    </subcellularLocation>
</comment>
<dbReference type="Pfam" id="PF00528">
    <property type="entry name" value="BPD_transp_1"/>
    <property type="match status" value="1"/>
</dbReference>
<evidence type="ECO:0000256" key="8">
    <source>
        <dbReference type="RuleBase" id="RU363032"/>
    </source>
</evidence>